<keyword evidence="1" id="KW-1133">Transmembrane helix</keyword>
<feature type="transmembrane region" description="Helical" evidence="1">
    <location>
        <begin position="6"/>
        <end position="21"/>
    </location>
</feature>
<dbReference type="AlphaFoldDB" id="A0A8A4TF38"/>
<keyword evidence="1" id="KW-0812">Transmembrane</keyword>
<proteinExistence type="predicted"/>
<keyword evidence="1" id="KW-0472">Membrane</keyword>
<dbReference type="KEGG" id="scor:J3U87_21435"/>
<dbReference type="Proteomes" id="UP000663929">
    <property type="component" value="Chromosome"/>
</dbReference>
<gene>
    <name evidence="2" type="ORF">J3U87_21435</name>
</gene>
<dbReference type="RefSeq" id="WP_237377816.1">
    <property type="nucleotide sequence ID" value="NZ_CP071793.1"/>
</dbReference>
<feature type="transmembrane region" description="Helical" evidence="1">
    <location>
        <begin position="90"/>
        <end position="107"/>
    </location>
</feature>
<feature type="transmembrane region" description="Helical" evidence="1">
    <location>
        <begin position="143"/>
        <end position="161"/>
    </location>
</feature>
<dbReference type="EMBL" id="CP071793">
    <property type="protein sequence ID" value="QTD48157.1"/>
    <property type="molecule type" value="Genomic_DNA"/>
</dbReference>
<protein>
    <submittedName>
        <fullName evidence="2">Uncharacterized protein</fullName>
    </submittedName>
</protein>
<feature type="transmembrane region" description="Helical" evidence="1">
    <location>
        <begin position="167"/>
        <end position="191"/>
    </location>
</feature>
<organism evidence="2 3">
    <name type="scientific">Sulfidibacter corallicola</name>
    <dbReference type="NCBI Taxonomy" id="2818388"/>
    <lineage>
        <taxon>Bacteria</taxon>
        <taxon>Pseudomonadati</taxon>
        <taxon>Acidobacteriota</taxon>
        <taxon>Holophagae</taxon>
        <taxon>Acanthopleuribacterales</taxon>
        <taxon>Acanthopleuribacteraceae</taxon>
        <taxon>Sulfidibacter</taxon>
    </lineage>
</organism>
<sequence length="198" mass="22287">MSELFGSLSLGMGVFIYCLYFRQVARGMSKPNLFTWTLWLLIGWLNFATYMPLVGNDPFKGSMTVVSAVMLTLLYIYIFRRGTYVSLCRFDAVVFVLALGVLGFWQVTGNGLIANLLLQVCFILSFIPTLRALVRDEAYESPTVWMLAVVTYGFNILAIAFDEVSGLAEFAFPVVNGVLGNGSVLVVTLWFRRYESWF</sequence>
<evidence type="ECO:0000256" key="1">
    <source>
        <dbReference type="SAM" id="Phobius"/>
    </source>
</evidence>
<name>A0A8A4TF38_SULCO</name>
<feature type="transmembrane region" description="Helical" evidence="1">
    <location>
        <begin position="33"/>
        <end position="53"/>
    </location>
</feature>
<feature type="transmembrane region" description="Helical" evidence="1">
    <location>
        <begin position="59"/>
        <end position="78"/>
    </location>
</feature>
<reference evidence="2" key="1">
    <citation type="submission" date="2021-03" db="EMBL/GenBank/DDBJ databases">
        <title>Acanthopleuribacteraceae sp. M133.</title>
        <authorList>
            <person name="Wang G."/>
        </authorList>
    </citation>
    <scope>NUCLEOTIDE SEQUENCE</scope>
    <source>
        <strain evidence="2">M133</strain>
    </source>
</reference>
<evidence type="ECO:0000313" key="2">
    <source>
        <dbReference type="EMBL" id="QTD48157.1"/>
    </source>
</evidence>
<accession>A0A8A4TF38</accession>
<evidence type="ECO:0000313" key="3">
    <source>
        <dbReference type="Proteomes" id="UP000663929"/>
    </source>
</evidence>
<keyword evidence="3" id="KW-1185">Reference proteome</keyword>
<feature type="transmembrane region" description="Helical" evidence="1">
    <location>
        <begin position="113"/>
        <end position="134"/>
    </location>
</feature>